<dbReference type="EMBL" id="ML209947">
    <property type="protein sequence ID" value="TFK57862.1"/>
    <property type="molecule type" value="Genomic_DNA"/>
</dbReference>
<proteinExistence type="predicted"/>
<gene>
    <name evidence="1" type="ORF">BDN72DRAFT_866419</name>
</gene>
<protein>
    <submittedName>
        <fullName evidence="1">Uncharacterized protein</fullName>
    </submittedName>
</protein>
<name>A0ACD2ZYY7_9AGAR</name>
<organism evidence="1 2">
    <name type="scientific">Pluteus cervinus</name>
    <dbReference type="NCBI Taxonomy" id="181527"/>
    <lineage>
        <taxon>Eukaryota</taxon>
        <taxon>Fungi</taxon>
        <taxon>Dikarya</taxon>
        <taxon>Basidiomycota</taxon>
        <taxon>Agaricomycotina</taxon>
        <taxon>Agaricomycetes</taxon>
        <taxon>Agaricomycetidae</taxon>
        <taxon>Agaricales</taxon>
        <taxon>Pluteineae</taxon>
        <taxon>Pluteaceae</taxon>
        <taxon>Pluteus</taxon>
    </lineage>
</organism>
<feature type="non-terminal residue" evidence="1">
    <location>
        <position position="210"/>
    </location>
</feature>
<feature type="non-terminal residue" evidence="1">
    <location>
        <position position="1"/>
    </location>
</feature>
<sequence>LRVPDHPFPPVWRRISAQLSLLVTPASLILVVNDHPAVVRIHATSTSVDQVSIRAGILIREGVDVKTLDTCLIREDIQDSPTVSRYHPDIINARREPHYAMLTPHEDEVFKQLLLSNRDDNVVLGPFDGNVGALLDDGIHFVTTPNQPIILAPPIGVRVLWRCKDGRYGMDDPTQWPQLYCPDAAHFACIPRRPATGENDIMWRDLTSTD</sequence>
<evidence type="ECO:0000313" key="1">
    <source>
        <dbReference type="EMBL" id="TFK57862.1"/>
    </source>
</evidence>
<keyword evidence="2" id="KW-1185">Reference proteome</keyword>
<dbReference type="Proteomes" id="UP000308600">
    <property type="component" value="Unassembled WGS sequence"/>
</dbReference>
<reference evidence="1 2" key="1">
    <citation type="journal article" date="2019" name="Nat. Ecol. Evol.">
        <title>Megaphylogeny resolves global patterns of mushroom evolution.</title>
        <authorList>
            <person name="Varga T."/>
            <person name="Krizsan K."/>
            <person name="Foldi C."/>
            <person name="Dima B."/>
            <person name="Sanchez-Garcia M."/>
            <person name="Sanchez-Ramirez S."/>
            <person name="Szollosi G.J."/>
            <person name="Szarkandi J.G."/>
            <person name="Papp V."/>
            <person name="Albert L."/>
            <person name="Andreopoulos W."/>
            <person name="Angelini C."/>
            <person name="Antonin V."/>
            <person name="Barry K.W."/>
            <person name="Bougher N.L."/>
            <person name="Buchanan P."/>
            <person name="Buyck B."/>
            <person name="Bense V."/>
            <person name="Catcheside P."/>
            <person name="Chovatia M."/>
            <person name="Cooper J."/>
            <person name="Damon W."/>
            <person name="Desjardin D."/>
            <person name="Finy P."/>
            <person name="Geml J."/>
            <person name="Haridas S."/>
            <person name="Hughes K."/>
            <person name="Justo A."/>
            <person name="Karasinski D."/>
            <person name="Kautmanova I."/>
            <person name="Kiss B."/>
            <person name="Kocsube S."/>
            <person name="Kotiranta H."/>
            <person name="LaButti K.M."/>
            <person name="Lechner B.E."/>
            <person name="Liimatainen K."/>
            <person name="Lipzen A."/>
            <person name="Lukacs Z."/>
            <person name="Mihaltcheva S."/>
            <person name="Morgado L.N."/>
            <person name="Niskanen T."/>
            <person name="Noordeloos M.E."/>
            <person name="Ohm R.A."/>
            <person name="Ortiz-Santana B."/>
            <person name="Ovrebo C."/>
            <person name="Racz N."/>
            <person name="Riley R."/>
            <person name="Savchenko A."/>
            <person name="Shiryaev A."/>
            <person name="Soop K."/>
            <person name="Spirin V."/>
            <person name="Szebenyi C."/>
            <person name="Tomsovsky M."/>
            <person name="Tulloss R.E."/>
            <person name="Uehling J."/>
            <person name="Grigoriev I.V."/>
            <person name="Vagvolgyi C."/>
            <person name="Papp T."/>
            <person name="Martin F.M."/>
            <person name="Miettinen O."/>
            <person name="Hibbett D.S."/>
            <person name="Nagy L.G."/>
        </authorList>
    </citation>
    <scope>NUCLEOTIDE SEQUENCE [LARGE SCALE GENOMIC DNA]</scope>
    <source>
        <strain evidence="1 2">NL-1719</strain>
    </source>
</reference>
<evidence type="ECO:0000313" key="2">
    <source>
        <dbReference type="Proteomes" id="UP000308600"/>
    </source>
</evidence>
<accession>A0ACD2ZYY7</accession>